<evidence type="ECO:0000256" key="2">
    <source>
        <dbReference type="ARBA" id="ARBA00006156"/>
    </source>
</evidence>
<keyword evidence="5 9" id="KW-0812">Transmembrane</keyword>
<comment type="similarity">
    <text evidence="2 9">Belongs to the FliQ/MopD/SpaQ family.</text>
</comment>
<keyword evidence="7 9" id="KW-0472">Membrane</keyword>
<sequence>MTQQMAIAICKDAVWTALFVAAPMLGAGLIVGITISILQSVTQIQEMTLTFIPKILAVTTVLIFALPWIMNMLISFTNEVFALLSVIK</sequence>
<comment type="caution">
    <text evidence="10">The sequence shown here is derived from an EMBL/GenBank/DDBJ whole genome shotgun (WGS) entry which is preliminary data.</text>
</comment>
<evidence type="ECO:0000256" key="9">
    <source>
        <dbReference type="RuleBase" id="RU364090"/>
    </source>
</evidence>
<proteinExistence type="inferred from homology"/>
<dbReference type="EMBL" id="NJBN01000001">
    <property type="protein sequence ID" value="TKJ42241.1"/>
    <property type="molecule type" value="Genomic_DNA"/>
</dbReference>
<dbReference type="AlphaFoldDB" id="A0A532V4X0"/>
<evidence type="ECO:0000256" key="5">
    <source>
        <dbReference type="ARBA" id="ARBA00022692"/>
    </source>
</evidence>
<name>A0A532V4X0_UNCL8</name>
<comment type="subcellular location">
    <subcellularLocation>
        <location evidence="1 9">Cell membrane</location>
        <topology evidence="1">Multi-pass membrane protein</topology>
    </subcellularLocation>
    <subcellularLocation>
        <location evidence="9">Bacterial flagellum basal body</location>
    </subcellularLocation>
</comment>
<dbReference type="InterPro" id="IPR002191">
    <property type="entry name" value="Bac_export_3"/>
</dbReference>
<dbReference type="PRINTS" id="PR00952">
    <property type="entry name" value="TYPE3IMQPROT"/>
</dbReference>
<evidence type="ECO:0000256" key="4">
    <source>
        <dbReference type="ARBA" id="ARBA00022475"/>
    </source>
</evidence>
<dbReference type="PIRSF" id="PIRSF004669">
    <property type="entry name" value="FliQ"/>
    <property type="match status" value="1"/>
</dbReference>
<keyword evidence="8 9" id="KW-0975">Bacterial flagellum</keyword>
<reference evidence="10 11" key="1">
    <citation type="submission" date="2017-06" db="EMBL/GenBank/DDBJ databases">
        <title>Novel microbial phyla capable of carbon fixation and sulfur reduction in deep-sea sediments.</title>
        <authorList>
            <person name="Huang J."/>
            <person name="Baker B."/>
            <person name="Wang Y."/>
        </authorList>
    </citation>
    <scope>NUCLEOTIDE SEQUENCE [LARGE SCALE GENOMIC DNA]</scope>
    <source>
        <strain evidence="10">B3_LCP</strain>
    </source>
</reference>
<keyword evidence="10" id="KW-0966">Cell projection</keyword>
<dbReference type="GO" id="GO:0009306">
    <property type="term" value="P:protein secretion"/>
    <property type="evidence" value="ECO:0007669"/>
    <property type="project" value="InterPro"/>
</dbReference>
<evidence type="ECO:0000256" key="8">
    <source>
        <dbReference type="ARBA" id="ARBA00023143"/>
    </source>
</evidence>
<dbReference type="NCBIfam" id="TIGR01402">
    <property type="entry name" value="fliQ"/>
    <property type="match status" value="1"/>
</dbReference>
<gene>
    <name evidence="9 10" type="primary">fliQ</name>
    <name evidence="10" type="ORF">CEE37_00765</name>
</gene>
<evidence type="ECO:0000313" key="10">
    <source>
        <dbReference type="EMBL" id="TKJ42241.1"/>
    </source>
</evidence>
<accession>A0A532V4X0</accession>
<dbReference type="GO" id="GO:0005886">
    <property type="term" value="C:plasma membrane"/>
    <property type="evidence" value="ECO:0007669"/>
    <property type="project" value="UniProtKB-SubCell"/>
</dbReference>
<dbReference type="Pfam" id="PF01313">
    <property type="entry name" value="Bac_export_3"/>
    <property type="match status" value="1"/>
</dbReference>
<dbReference type="Proteomes" id="UP000319619">
    <property type="component" value="Unassembled WGS sequence"/>
</dbReference>
<dbReference type="PANTHER" id="PTHR34040:SF2">
    <property type="entry name" value="FLAGELLAR BIOSYNTHETIC PROTEIN FLIQ"/>
    <property type="match status" value="1"/>
</dbReference>
<keyword evidence="10" id="KW-0282">Flagellum</keyword>
<comment type="function">
    <text evidence="9">Role in flagellar biosynthesis.</text>
</comment>
<protein>
    <recommendedName>
        <fullName evidence="3 9">Flagellar biosynthetic protein FliQ</fullName>
    </recommendedName>
</protein>
<feature type="transmembrane region" description="Helical" evidence="9">
    <location>
        <begin position="51"/>
        <end position="69"/>
    </location>
</feature>
<organism evidence="10 11">
    <name type="scientific">candidate division LCP-89 bacterium B3_LCP</name>
    <dbReference type="NCBI Taxonomy" id="2012998"/>
    <lineage>
        <taxon>Bacteria</taxon>
        <taxon>Pseudomonadati</taxon>
        <taxon>Bacteria division LCP-89</taxon>
    </lineage>
</organism>
<evidence type="ECO:0000256" key="3">
    <source>
        <dbReference type="ARBA" id="ARBA00021718"/>
    </source>
</evidence>
<dbReference type="PANTHER" id="PTHR34040">
    <property type="entry name" value="FLAGELLAR BIOSYNTHETIC PROTEIN FLIQ"/>
    <property type="match status" value="1"/>
</dbReference>
<dbReference type="InterPro" id="IPR006305">
    <property type="entry name" value="FliQ"/>
</dbReference>
<keyword evidence="4 9" id="KW-1003">Cell membrane</keyword>
<feature type="transmembrane region" description="Helical" evidence="9">
    <location>
        <begin position="12"/>
        <end position="39"/>
    </location>
</feature>
<dbReference type="GO" id="GO:0009425">
    <property type="term" value="C:bacterial-type flagellum basal body"/>
    <property type="evidence" value="ECO:0007669"/>
    <property type="project" value="UniProtKB-SubCell"/>
</dbReference>
<evidence type="ECO:0000256" key="1">
    <source>
        <dbReference type="ARBA" id="ARBA00004651"/>
    </source>
</evidence>
<keyword evidence="6 9" id="KW-1133">Transmembrane helix</keyword>
<dbReference type="GO" id="GO:0044780">
    <property type="term" value="P:bacterial-type flagellum assembly"/>
    <property type="evidence" value="ECO:0007669"/>
    <property type="project" value="InterPro"/>
</dbReference>
<keyword evidence="10" id="KW-0969">Cilium</keyword>
<evidence type="ECO:0000313" key="11">
    <source>
        <dbReference type="Proteomes" id="UP000319619"/>
    </source>
</evidence>
<evidence type="ECO:0000256" key="6">
    <source>
        <dbReference type="ARBA" id="ARBA00022989"/>
    </source>
</evidence>
<evidence type="ECO:0000256" key="7">
    <source>
        <dbReference type="ARBA" id="ARBA00023136"/>
    </source>
</evidence>